<reference evidence="16" key="1">
    <citation type="submission" date="2022-07" db="EMBL/GenBank/DDBJ databases">
        <title>Phylogenomic reconstructions and comparative analyses of Kickxellomycotina fungi.</title>
        <authorList>
            <person name="Reynolds N.K."/>
            <person name="Stajich J.E."/>
            <person name="Barry K."/>
            <person name="Grigoriev I.V."/>
            <person name="Crous P."/>
            <person name="Smith M.E."/>
        </authorList>
    </citation>
    <scope>NUCLEOTIDE SEQUENCE</scope>
    <source>
        <strain evidence="16">RSA 567</strain>
    </source>
</reference>
<comment type="catalytic activity">
    <reaction evidence="11">
        <text>acetyl-CoA + n malonyl-CoA + 2n NADPH + 4n H(+) = a long-chain-acyl-CoA + n CoA + n CO2 + 2n NADP(+).</text>
        <dbReference type="EC" id="2.3.1.86"/>
    </reaction>
</comment>
<dbReference type="PANTHER" id="PTHR11712">
    <property type="entry name" value="POLYKETIDE SYNTHASE-RELATED"/>
    <property type="match status" value="1"/>
</dbReference>
<evidence type="ECO:0000256" key="11">
    <source>
        <dbReference type="ARBA" id="ARBA00048237"/>
    </source>
</evidence>
<sequence length="614" mass="67041">MAAWVNLLLLSASGPVKTPVGACATAVESVEVGVETIQSGKARIVLVGGYDDMHEEGSYEFGNMKATSNAEDELLRGRTPREMSRPATTTRSGFMESYGSGMEILMSAQVALEMGVPIYGIVALTNTATDKEGRSVPAPGQGILTTAREVPGKLPSPLLDINYRRRQLDLRRQQIKQWVEQEYEYLHHELDTLKQTQQLAVTEDEYLAERTRHIDHEAKRQEKEALNAWGNFFYKRDPRIAPLRGALASFGLTIDDVGVASFHGTSTKANDKNESEVLNKQFAHLGRTPGNACPSVFQKYLTGHPKGAAAAWMLNGVLQILETGIIPGNRNADNIDKQLETYEYVLYPSRSIHTDGVRAGLLKSFGFGQKGGELLAIHPDYLFGALDESSYNAYCAKNQAREARAYRYWHDAMTGVSPLFHAKTAPPYSDELESAVYLNPLARANYNDKQQTYLFESAKVIELPVDTQVTQQLLEQMTRSAQGQGDNQGVGVDVELVSAINLDNATFLERNFTGAELEYCRSRPDPQASLAGRWSAKESVIKAVSSFRGDGPPVWTRGAAAPLCDIEILPSESGAPLVVLHGEAKAAAAKAGVQSLKVSISHSGQYSVALTIAS</sequence>
<evidence type="ECO:0000256" key="14">
    <source>
        <dbReference type="SAM" id="SignalP"/>
    </source>
</evidence>
<dbReference type="Pfam" id="PF00109">
    <property type="entry name" value="ketoacyl-synt"/>
    <property type="match status" value="1"/>
</dbReference>
<keyword evidence="6" id="KW-0479">Metal-binding</keyword>
<dbReference type="SUPFAM" id="SSF56214">
    <property type="entry name" value="4'-phosphopantetheinyl transferase"/>
    <property type="match status" value="1"/>
</dbReference>
<dbReference type="PROSITE" id="PS52004">
    <property type="entry name" value="KS3_2"/>
    <property type="match status" value="1"/>
</dbReference>
<dbReference type="InterPro" id="IPR014031">
    <property type="entry name" value="Ketoacyl_synth_C"/>
</dbReference>
<dbReference type="InterPro" id="IPR047224">
    <property type="entry name" value="FAS_alpha_su_C"/>
</dbReference>
<gene>
    <name evidence="16" type="primary">fas2_2</name>
    <name evidence="16" type="ORF">H4R34_005354</name>
</gene>
<dbReference type="GO" id="GO:0006633">
    <property type="term" value="P:fatty acid biosynthetic process"/>
    <property type="evidence" value="ECO:0007669"/>
    <property type="project" value="InterPro"/>
</dbReference>
<keyword evidence="5 16" id="KW-0808">Transferase</keyword>
<comment type="similarity">
    <text evidence="2">Belongs to the thiolase-like superfamily. Beta-ketoacyl-ACP synthases family.</text>
</comment>
<evidence type="ECO:0000256" key="3">
    <source>
        <dbReference type="ARBA" id="ARBA00022450"/>
    </source>
</evidence>
<dbReference type="GO" id="GO:0000287">
    <property type="term" value="F:magnesium ion binding"/>
    <property type="evidence" value="ECO:0007669"/>
    <property type="project" value="InterPro"/>
</dbReference>
<feature type="chain" id="PRO_5040737590" evidence="14">
    <location>
        <begin position="19"/>
        <end position="614"/>
    </location>
</feature>
<proteinExistence type="inferred from homology"/>
<dbReference type="SUPFAM" id="SSF53901">
    <property type="entry name" value="Thiolase-like"/>
    <property type="match status" value="2"/>
</dbReference>
<keyword evidence="14" id="KW-0732">Signal</keyword>
<evidence type="ECO:0000256" key="4">
    <source>
        <dbReference type="ARBA" id="ARBA00022553"/>
    </source>
</evidence>
<keyword evidence="17" id="KW-1185">Reference proteome</keyword>
<dbReference type="Pfam" id="PF01648">
    <property type="entry name" value="ACPS"/>
    <property type="match status" value="1"/>
</dbReference>
<dbReference type="CDD" id="cd00828">
    <property type="entry name" value="elong_cond_enzymes"/>
    <property type="match status" value="1"/>
</dbReference>
<comment type="caution">
    <text evidence="16">The sequence shown here is derived from an EMBL/GenBank/DDBJ whole genome shotgun (WGS) entry which is preliminary data.</text>
</comment>
<dbReference type="EMBL" id="JANBQB010001010">
    <property type="protein sequence ID" value="KAJ1972608.1"/>
    <property type="molecule type" value="Genomic_DNA"/>
</dbReference>
<evidence type="ECO:0000256" key="7">
    <source>
        <dbReference type="ARBA" id="ARBA00022842"/>
    </source>
</evidence>
<comment type="catalytic activity">
    <reaction evidence="13">
        <text>a fatty acyl-[ACP] + malonyl-[ACP] + H(+) = a 3-oxoacyl-[ACP] + holo-[ACP] + CO2</text>
        <dbReference type="Rhea" id="RHEA:22836"/>
        <dbReference type="Rhea" id="RHEA-COMP:9623"/>
        <dbReference type="Rhea" id="RHEA-COMP:9685"/>
        <dbReference type="Rhea" id="RHEA-COMP:9916"/>
        <dbReference type="Rhea" id="RHEA-COMP:14125"/>
        <dbReference type="ChEBI" id="CHEBI:15378"/>
        <dbReference type="ChEBI" id="CHEBI:16526"/>
        <dbReference type="ChEBI" id="CHEBI:64479"/>
        <dbReference type="ChEBI" id="CHEBI:78449"/>
        <dbReference type="ChEBI" id="CHEBI:78776"/>
        <dbReference type="ChEBI" id="CHEBI:138651"/>
        <dbReference type="EC" id="2.3.1.41"/>
    </reaction>
</comment>
<dbReference type="Gene3D" id="6.10.140.1410">
    <property type="match status" value="1"/>
</dbReference>
<keyword evidence="4" id="KW-0597">Phosphoprotein</keyword>
<evidence type="ECO:0000313" key="16">
    <source>
        <dbReference type="EMBL" id="KAJ1972608.1"/>
    </source>
</evidence>
<dbReference type="AlphaFoldDB" id="A0A9W8AWN1"/>
<keyword evidence="7" id="KW-0460">Magnesium</keyword>
<evidence type="ECO:0000256" key="6">
    <source>
        <dbReference type="ARBA" id="ARBA00022723"/>
    </source>
</evidence>
<dbReference type="InterPro" id="IPR018201">
    <property type="entry name" value="Ketoacyl_synth_AS"/>
</dbReference>
<comment type="catalytic activity">
    <reaction evidence="12">
        <text>a (3R)-hydroxyacyl-[ACP] + NADP(+) = a 3-oxoacyl-[ACP] + NADPH + H(+)</text>
        <dbReference type="Rhea" id="RHEA:17397"/>
        <dbReference type="Rhea" id="RHEA-COMP:9916"/>
        <dbReference type="Rhea" id="RHEA-COMP:9945"/>
        <dbReference type="ChEBI" id="CHEBI:15378"/>
        <dbReference type="ChEBI" id="CHEBI:57783"/>
        <dbReference type="ChEBI" id="CHEBI:58349"/>
        <dbReference type="ChEBI" id="CHEBI:78776"/>
        <dbReference type="ChEBI" id="CHEBI:78827"/>
        <dbReference type="EC" id="1.1.1.100"/>
    </reaction>
</comment>
<name>A0A9W8AWN1_9FUNG</name>
<evidence type="ECO:0000256" key="9">
    <source>
        <dbReference type="ARBA" id="ARBA00023002"/>
    </source>
</evidence>
<evidence type="ECO:0000256" key="2">
    <source>
        <dbReference type="ARBA" id="ARBA00008467"/>
    </source>
</evidence>
<evidence type="ECO:0000259" key="15">
    <source>
        <dbReference type="PROSITE" id="PS52004"/>
    </source>
</evidence>
<accession>A0A9W8AWN1</accession>
<feature type="signal peptide" evidence="14">
    <location>
        <begin position="1"/>
        <end position="18"/>
    </location>
</feature>
<dbReference type="GO" id="GO:0004316">
    <property type="term" value="F:3-oxoacyl-[acyl-carrier-protein] reductase (NADPH) activity"/>
    <property type="evidence" value="ECO:0007669"/>
    <property type="project" value="UniProtKB-EC"/>
</dbReference>
<dbReference type="InterPro" id="IPR020841">
    <property type="entry name" value="PKS_Beta-ketoAc_synthase_dom"/>
</dbReference>
<dbReference type="InterPro" id="IPR000794">
    <property type="entry name" value="Beta-ketoacyl_synthase"/>
</dbReference>
<dbReference type="Proteomes" id="UP001151582">
    <property type="component" value="Unassembled WGS sequence"/>
</dbReference>
<dbReference type="GO" id="GO:0004321">
    <property type="term" value="F:fatty-acyl-CoA synthase activity"/>
    <property type="evidence" value="ECO:0007669"/>
    <property type="project" value="UniProtKB-EC"/>
</dbReference>
<comment type="similarity">
    <text evidence="1">Belongs to the thiolase-like superfamily. Fungal fatty acid synthetase subunit alpha family.</text>
</comment>
<dbReference type="InterPro" id="IPR014030">
    <property type="entry name" value="Ketoacyl_synth_N"/>
</dbReference>
<dbReference type="GO" id="GO:0008897">
    <property type="term" value="F:holo-[acyl-carrier-protein] synthase activity"/>
    <property type="evidence" value="ECO:0007669"/>
    <property type="project" value="InterPro"/>
</dbReference>
<feature type="domain" description="Ketosynthase family 3 (KS3)" evidence="15">
    <location>
        <begin position="1"/>
        <end position="378"/>
    </location>
</feature>
<evidence type="ECO:0000256" key="10">
    <source>
        <dbReference type="ARBA" id="ARBA00023268"/>
    </source>
</evidence>
<dbReference type="NCBIfam" id="TIGR00556">
    <property type="entry name" value="pantethn_trn"/>
    <property type="match status" value="1"/>
</dbReference>
<dbReference type="FunFam" id="3.90.470.20:FF:000005">
    <property type="entry name" value="Fatty acid synthase alpha subunit FasA"/>
    <property type="match status" value="1"/>
</dbReference>
<dbReference type="Gene3D" id="3.90.470.20">
    <property type="entry name" value="4'-phosphopantetheinyl transferase domain"/>
    <property type="match status" value="1"/>
</dbReference>
<dbReference type="GO" id="GO:0005829">
    <property type="term" value="C:cytosol"/>
    <property type="evidence" value="ECO:0007669"/>
    <property type="project" value="TreeGrafter"/>
</dbReference>
<dbReference type="Pfam" id="PF02801">
    <property type="entry name" value="Ketoacyl-synt_C"/>
    <property type="match status" value="1"/>
</dbReference>
<dbReference type="InterPro" id="IPR004568">
    <property type="entry name" value="Ppantetheine-prot_Trfase_dom"/>
</dbReference>
<dbReference type="Gene3D" id="3.40.47.10">
    <property type="match status" value="2"/>
</dbReference>
<evidence type="ECO:0000313" key="17">
    <source>
        <dbReference type="Proteomes" id="UP001151582"/>
    </source>
</evidence>
<dbReference type="InterPro" id="IPR037143">
    <property type="entry name" value="4-PPantetheinyl_Trfase_dom_sf"/>
</dbReference>
<keyword evidence="3" id="KW-0596">Phosphopantetheine</keyword>
<keyword evidence="8" id="KW-0521">NADP</keyword>
<keyword evidence="16" id="KW-0012">Acyltransferase</keyword>
<dbReference type="OrthoDB" id="4251012at2759"/>
<dbReference type="PROSITE" id="PS00606">
    <property type="entry name" value="KS3_1"/>
    <property type="match status" value="1"/>
</dbReference>
<organism evidence="16 17">
    <name type="scientific">Dimargaris verticillata</name>
    <dbReference type="NCBI Taxonomy" id="2761393"/>
    <lineage>
        <taxon>Eukaryota</taxon>
        <taxon>Fungi</taxon>
        <taxon>Fungi incertae sedis</taxon>
        <taxon>Zoopagomycota</taxon>
        <taxon>Kickxellomycotina</taxon>
        <taxon>Dimargaritomycetes</taxon>
        <taxon>Dimargaritales</taxon>
        <taxon>Dimargaritaceae</taxon>
        <taxon>Dimargaris</taxon>
    </lineage>
</organism>
<protein>
    <submittedName>
        <fullName evidence="16">Fatty acid synthase alpha subunit Lsd1</fullName>
        <ecNumber evidence="16">2.3.1.86</ecNumber>
    </submittedName>
</protein>
<dbReference type="EC" id="2.3.1.86" evidence="16"/>
<evidence type="ECO:0000256" key="1">
    <source>
        <dbReference type="ARBA" id="ARBA00007485"/>
    </source>
</evidence>
<dbReference type="InterPro" id="IPR008278">
    <property type="entry name" value="4-PPantetheinyl_Trfase_dom"/>
</dbReference>
<dbReference type="InterPro" id="IPR016039">
    <property type="entry name" value="Thiolase-like"/>
</dbReference>
<dbReference type="GO" id="GO:0004315">
    <property type="term" value="F:3-oxoacyl-[acyl-carrier-protein] synthase activity"/>
    <property type="evidence" value="ECO:0007669"/>
    <property type="project" value="UniProtKB-EC"/>
</dbReference>
<keyword evidence="9" id="KW-0560">Oxidoreductase</keyword>
<evidence type="ECO:0000256" key="12">
    <source>
        <dbReference type="ARBA" id="ARBA00048508"/>
    </source>
</evidence>
<keyword evidence="10" id="KW-0511">Multifunctional enzyme</keyword>
<dbReference type="PANTHER" id="PTHR11712:SF336">
    <property type="entry name" value="3-OXOACYL-[ACYL-CARRIER-PROTEIN] SYNTHASE, MITOCHONDRIAL"/>
    <property type="match status" value="1"/>
</dbReference>
<evidence type="ECO:0000256" key="13">
    <source>
        <dbReference type="ARBA" id="ARBA00049541"/>
    </source>
</evidence>
<evidence type="ECO:0000256" key="5">
    <source>
        <dbReference type="ARBA" id="ARBA00022679"/>
    </source>
</evidence>
<evidence type="ECO:0000256" key="8">
    <source>
        <dbReference type="ARBA" id="ARBA00022857"/>
    </source>
</evidence>